<keyword evidence="2" id="KW-0808">Transferase</keyword>
<keyword evidence="3" id="KW-1185">Reference proteome</keyword>
<dbReference type="Gene3D" id="3.40.50.150">
    <property type="entry name" value="Vaccinia Virus protein VP39"/>
    <property type="match status" value="1"/>
</dbReference>
<dbReference type="InterPro" id="IPR006342">
    <property type="entry name" value="FkbM_mtfrase"/>
</dbReference>
<dbReference type="InterPro" id="IPR029044">
    <property type="entry name" value="Nucleotide-diphossugar_trans"/>
</dbReference>
<dbReference type="Pfam" id="PF05050">
    <property type="entry name" value="Methyltransf_21"/>
    <property type="match status" value="1"/>
</dbReference>
<feature type="domain" description="Methyltransferase FkbM" evidence="1">
    <location>
        <begin position="389"/>
        <end position="547"/>
    </location>
</feature>
<dbReference type="InterPro" id="IPR052514">
    <property type="entry name" value="SAM-dependent_MTase"/>
</dbReference>
<dbReference type="GO" id="GO:0008168">
    <property type="term" value="F:methyltransferase activity"/>
    <property type="evidence" value="ECO:0007669"/>
    <property type="project" value="UniProtKB-KW"/>
</dbReference>
<evidence type="ECO:0000259" key="1">
    <source>
        <dbReference type="Pfam" id="PF05050"/>
    </source>
</evidence>
<dbReference type="Gene3D" id="3.90.550.10">
    <property type="entry name" value="Spore Coat Polysaccharide Biosynthesis Protein SpsA, Chain A"/>
    <property type="match status" value="1"/>
</dbReference>
<dbReference type="EMBL" id="JAQMTU010000087">
    <property type="protein sequence ID" value="MDB9487751.1"/>
    <property type="molecule type" value="Genomic_DNA"/>
</dbReference>
<dbReference type="RefSeq" id="WP_271805818.1">
    <property type="nucleotide sequence ID" value="NZ_JAQMTU010000087.1"/>
</dbReference>
<dbReference type="PANTHER" id="PTHR34203">
    <property type="entry name" value="METHYLTRANSFERASE, FKBM FAMILY PROTEIN"/>
    <property type="match status" value="1"/>
</dbReference>
<sequence>MSSLNTPVAFIIFNRPDLTQIVFNAIRQAQPKKLFVIADGARLLEEAEKCQQARYIIQQVDWDCQVLTNYADHNLGCRQRVSSGISWVFEQVEEAIILEDDCLPHPSFFHYCETLLEYYRDDERVMAISGDNFQDGHNRTKYSYYFSKYNHCWGWASWRRAWKYWEFKPEKWIEFRDAGLMKFVCDDPYEKNHWTKIFNTLFLEGKPNSWAYAWTFACWSQGGLTALPNVNLVSNIGFGSDATHTKGESKLANLPTEDIGEIYHPLFVIQHKEADMYTFDNSIAGMRKSQHFQNKLQSSKNTINMITKTIKNKIKKIIFNHKQVKTSLLGFQEITTLSQIPRYKPGVIRTQKGLIKFTDASTLISGNQEIFIDEIYKFNPISDTPLIIDCGANIGLATIYFKTKYPNAKVLAFEPDPSAFQCLTYNLTSLGIERETITKQAAIWNNSEGVSFDVEGGFSGQITKYSHSGVKQTISVPSVRLKEIIADNPKIDLLKIDIEGAEFEVLNDIADVLDNVNNIFIEYHSHIREPQKLDQILCILSNNSFRYHITPAYNVHNPFINRETMLGMDLQLNIFGYRI</sequence>
<proteinExistence type="predicted"/>
<evidence type="ECO:0000313" key="3">
    <source>
        <dbReference type="Proteomes" id="UP001212123"/>
    </source>
</evidence>
<gene>
    <name evidence="2" type="ORF">PN492_14540</name>
</gene>
<protein>
    <submittedName>
        <fullName evidence="2">FkbM family methyltransferase</fullName>
    </submittedName>
</protein>
<dbReference type="SUPFAM" id="SSF53448">
    <property type="entry name" value="Nucleotide-diphospho-sugar transferases"/>
    <property type="match status" value="1"/>
</dbReference>
<dbReference type="NCBIfam" id="TIGR01444">
    <property type="entry name" value="fkbM_fam"/>
    <property type="match status" value="1"/>
</dbReference>
<dbReference type="InterPro" id="IPR029063">
    <property type="entry name" value="SAM-dependent_MTases_sf"/>
</dbReference>
<accession>A0ABT5A9H9</accession>
<reference evidence="2 3" key="1">
    <citation type="submission" date="2023-01" db="EMBL/GenBank/DDBJ databases">
        <title>Genomes from the Australian National Cyanobacteria Reference Collection.</title>
        <authorList>
            <person name="Willis A."/>
            <person name="Lee E.M.F."/>
        </authorList>
    </citation>
    <scope>NUCLEOTIDE SEQUENCE [LARGE SCALE GENOMIC DNA]</scope>
    <source>
        <strain evidence="2 3">CS-537/01</strain>
    </source>
</reference>
<evidence type="ECO:0000313" key="2">
    <source>
        <dbReference type="EMBL" id="MDB9487751.1"/>
    </source>
</evidence>
<organism evidence="2 3">
    <name type="scientific">Dolichospermum circinale CS-537/01</name>
    <dbReference type="NCBI Taxonomy" id="3021739"/>
    <lineage>
        <taxon>Bacteria</taxon>
        <taxon>Bacillati</taxon>
        <taxon>Cyanobacteriota</taxon>
        <taxon>Cyanophyceae</taxon>
        <taxon>Nostocales</taxon>
        <taxon>Aphanizomenonaceae</taxon>
        <taxon>Dolichospermum</taxon>
        <taxon>Dolichospermum circinale</taxon>
    </lineage>
</organism>
<comment type="caution">
    <text evidence="2">The sequence shown here is derived from an EMBL/GenBank/DDBJ whole genome shotgun (WGS) entry which is preliminary data.</text>
</comment>
<dbReference type="Proteomes" id="UP001212123">
    <property type="component" value="Unassembled WGS sequence"/>
</dbReference>
<keyword evidence="2" id="KW-0489">Methyltransferase</keyword>
<dbReference type="PANTHER" id="PTHR34203:SF15">
    <property type="entry name" value="SLL1173 PROTEIN"/>
    <property type="match status" value="1"/>
</dbReference>
<name>A0ABT5A9H9_9CYAN</name>
<dbReference type="SUPFAM" id="SSF53335">
    <property type="entry name" value="S-adenosyl-L-methionine-dependent methyltransferases"/>
    <property type="match status" value="1"/>
</dbReference>
<dbReference type="GO" id="GO:0032259">
    <property type="term" value="P:methylation"/>
    <property type="evidence" value="ECO:0007669"/>
    <property type="project" value="UniProtKB-KW"/>
</dbReference>